<dbReference type="Proteomes" id="UP000635665">
    <property type="component" value="Unassembled WGS sequence"/>
</dbReference>
<dbReference type="InterPro" id="IPR050765">
    <property type="entry name" value="Riboflavin_Biosynth_HTPR"/>
</dbReference>
<evidence type="ECO:0000259" key="1">
    <source>
        <dbReference type="Pfam" id="PF01872"/>
    </source>
</evidence>
<dbReference type="Gene3D" id="3.40.430.10">
    <property type="entry name" value="Dihydrofolate Reductase, subunit A"/>
    <property type="match status" value="1"/>
</dbReference>
<evidence type="ECO:0000313" key="2">
    <source>
        <dbReference type="EMBL" id="MBI6120136.1"/>
    </source>
</evidence>
<organism evidence="2 3">
    <name type="scientific">Salegentibacter maritimus</name>
    <dbReference type="NCBI Taxonomy" id="2794347"/>
    <lineage>
        <taxon>Bacteria</taxon>
        <taxon>Pseudomonadati</taxon>
        <taxon>Bacteroidota</taxon>
        <taxon>Flavobacteriia</taxon>
        <taxon>Flavobacteriales</taxon>
        <taxon>Flavobacteriaceae</taxon>
        <taxon>Salegentibacter</taxon>
    </lineage>
</organism>
<dbReference type="Pfam" id="PF01872">
    <property type="entry name" value="RibD_C"/>
    <property type="match status" value="1"/>
</dbReference>
<dbReference type="PANTHER" id="PTHR38011">
    <property type="entry name" value="DIHYDROFOLATE REDUCTASE FAMILY PROTEIN (AFU_ORTHOLOGUE AFUA_8G06820)"/>
    <property type="match status" value="1"/>
</dbReference>
<keyword evidence="3" id="KW-1185">Reference proteome</keyword>
<comment type="caution">
    <text evidence="2">The sequence shown here is derived from an EMBL/GenBank/DDBJ whole genome shotgun (WGS) entry which is preliminary data.</text>
</comment>
<evidence type="ECO:0000313" key="3">
    <source>
        <dbReference type="Proteomes" id="UP000635665"/>
    </source>
</evidence>
<dbReference type="RefSeq" id="WP_198638593.1">
    <property type="nucleotide sequence ID" value="NZ_JAEHNY010000007.1"/>
</dbReference>
<sequence>MSKKNSIFIATSLDGYIADKKGGIDWLNSVPNPDNDDMGYLQFTNGIDALIMGRNTFETVIGFNVPWPYNKPVFVLSNKLKEIPESHKDKAFLVHGTLTEILEQIHKKGYERLYIDGGKTIRNFLKADLIDEMLLTTIPILLGGGSSLFGELPNELKFELIETKTFLNQISQRHYKRKK</sequence>
<accession>A0ABS0TGG8</accession>
<reference evidence="2 3" key="1">
    <citation type="submission" date="2020-12" db="EMBL/GenBank/DDBJ databases">
        <title>Salegentibacter orientalis sp. nov., isolated from costal sediment.</title>
        <authorList>
            <person name="Lian F.-B."/>
        </authorList>
    </citation>
    <scope>NUCLEOTIDE SEQUENCE [LARGE SCALE GENOMIC DNA]</scope>
    <source>
        <strain evidence="2 3">F60176</strain>
    </source>
</reference>
<dbReference type="EMBL" id="JAEHNY010000007">
    <property type="protein sequence ID" value="MBI6120136.1"/>
    <property type="molecule type" value="Genomic_DNA"/>
</dbReference>
<protein>
    <submittedName>
        <fullName evidence="2">Dihydrofolate reductase</fullName>
    </submittedName>
</protein>
<dbReference type="PANTHER" id="PTHR38011:SF11">
    <property type="entry name" value="2,5-DIAMINO-6-RIBOSYLAMINO-4(3H)-PYRIMIDINONE 5'-PHOSPHATE REDUCTASE"/>
    <property type="match status" value="1"/>
</dbReference>
<dbReference type="InterPro" id="IPR024072">
    <property type="entry name" value="DHFR-like_dom_sf"/>
</dbReference>
<feature type="domain" description="Bacterial bifunctional deaminase-reductase C-terminal" evidence="1">
    <location>
        <begin position="8"/>
        <end position="170"/>
    </location>
</feature>
<dbReference type="SUPFAM" id="SSF53597">
    <property type="entry name" value="Dihydrofolate reductase-like"/>
    <property type="match status" value="1"/>
</dbReference>
<proteinExistence type="predicted"/>
<dbReference type="InterPro" id="IPR002734">
    <property type="entry name" value="RibDG_C"/>
</dbReference>
<name>A0ABS0TGG8_9FLAO</name>
<gene>
    <name evidence="2" type="ORF">I6U50_08895</name>
</gene>